<dbReference type="Pfam" id="PF01497">
    <property type="entry name" value="Peripla_BP_2"/>
    <property type="match status" value="1"/>
</dbReference>
<feature type="domain" description="Fe/B12 periplasmic-binding" evidence="1">
    <location>
        <begin position="5"/>
        <end position="286"/>
    </location>
</feature>
<evidence type="ECO:0000259" key="1">
    <source>
        <dbReference type="PROSITE" id="PS50983"/>
    </source>
</evidence>
<dbReference type="InterPro" id="IPR051030">
    <property type="entry name" value="Vitamin_B12-ABC_binding"/>
</dbReference>
<dbReference type="PANTHER" id="PTHR42860:SF1">
    <property type="entry name" value="VITAMIN B12-BINDING PROTEIN"/>
    <property type="match status" value="1"/>
</dbReference>
<dbReference type="EMBL" id="JBAKFM010000001">
    <property type="protein sequence ID" value="MEX0468381.1"/>
    <property type="molecule type" value="Genomic_DNA"/>
</dbReference>
<dbReference type="Proteomes" id="UP001556709">
    <property type="component" value="Unassembled WGS sequence"/>
</dbReference>
<comment type="caution">
    <text evidence="2">The sequence shown here is derived from an EMBL/GenBank/DDBJ whole genome shotgun (WGS) entry which is preliminary data.</text>
</comment>
<dbReference type="PANTHER" id="PTHR42860">
    <property type="entry name" value="VITAMIN B12-BINDING PROTEIN"/>
    <property type="match status" value="1"/>
</dbReference>
<reference evidence="2 3" key="1">
    <citation type="submission" date="2024-02" db="EMBL/GenBank/DDBJ databases">
        <title>New especies of Spiribacter isolated from saline water.</title>
        <authorList>
            <person name="Leon M.J."/>
            <person name="De La Haba R."/>
            <person name="Sanchez-Porro C."/>
            <person name="Ventosa A."/>
        </authorList>
    </citation>
    <scope>NUCLEOTIDE SEQUENCE [LARGE SCALE GENOMIC DNA]</scope>
    <source>
        <strain evidence="3">ag22IC6-390</strain>
    </source>
</reference>
<proteinExistence type="predicted"/>
<dbReference type="InterPro" id="IPR002491">
    <property type="entry name" value="ABC_transptr_periplasmic_BD"/>
</dbReference>
<dbReference type="SUPFAM" id="SSF53807">
    <property type="entry name" value="Helical backbone' metal receptor"/>
    <property type="match status" value="1"/>
</dbReference>
<dbReference type="PROSITE" id="PS50983">
    <property type="entry name" value="FE_B12_PBP"/>
    <property type="match status" value="1"/>
</dbReference>
<name>A0ABV3TAY1_9GAMM</name>
<dbReference type="Gene3D" id="3.40.50.1980">
    <property type="entry name" value="Nitrogenase molybdenum iron protein domain"/>
    <property type="match status" value="2"/>
</dbReference>
<accession>A0ABV3TAY1</accession>
<organism evidence="2 3">
    <name type="scientific">Spiribacter pallidus</name>
    <dbReference type="NCBI Taxonomy" id="1987936"/>
    <lineage>
        <taxon>Bacteria</taxon>
        <taxon>Pseudomonadati</taxon>
        <taxon>Pseudomonadota</taxon>
        <taxon>Gammaproteobacteria</taxon>
        <taxon>Chromatiales</taxon>
        <taxon>Ectothiorhodospiraceae</taxon>
        <taxon>Spiribacter</taxon>
    </lineage>
</organism>
<protein>
    <submittedName>
        <fullName evidence="2">ABC transporter substrate-binding protein</fullName>
    </submittedName>
</protein>
<evidence type="ECO:0000313" key="3">
    <source>
        <dbReference type="Proteomes" id="UP001556709"/>
    </source>
</evidence>
<dbReference type="RefSeq" id="WP_367958116.1">
    <property type="nucleotide sequence ID" value="NZ_JBAKFK010000001.1"/>
</dbReference>
<keyword evidence="3" id="KW-1185">Reference proteome</keyword>
<sequence length="306" mass="32119">MNAERIVSLLPGGTDIVCALGLEDRLVGISAECDQPASVMDRPRVSLSLLDTGDAEAAEIDRRVRDRLAAGEPLFRADHEALAALRPDLILSQSLCDVCAATPDALTAAAVGDARVLALDGRDLDGLLADIHTVAAAAGATDHGQALVDRLVERRLAIGTPPAPRPRVLTVEWPDPLFIGGHWVPDMVVAAGGAPLGQPGAHSTTVSWEAVQAFDPQVILIMPCGEDLTGAADALASLRRRPGWPALTAVQSAAVYLLDGNRHFSRPGPSAFTGLEIIAHILGTGQQDPAAGYWRPASPSEYRADR</sequence>
<evidence type="ECO:0000313" key="2">
    <source>
        <dbReference type="EMBL" id="MEX0468381.1"/>
    </source>
</evidence>
<gene>
    <name evidence="2" type="ORF">V6X73_01345</name>
</gene>